<evidence type="ECO:0000313" key="2">
    <source>
        <dbReference type="Proteomes" id="UP001341840"/>
    </source>
</evidence>
<dbReference type="Proteomes" id="UP001341840">
    <property type="component" value="Unassembled WGS sequence"/>
</dbReference>
<gene>
    <name evidence="1" type="ORF">PIB30_043834</name>
</gene>
<protein>
    <submittedName>
        <fullName evidence="1">Uncharacterized protein</fullName>
    </submittedName>
</protein>
<proteinExistence type="predicted"/>
<keyword evidence="2" id="KW-1185">Reference proteome</keyword>
<organism evidence="1 2">
    <name type="scientific">Stylosanthes scabra</name>
    <dbReference type="NCBI Taxonomy" id="79078"/>
    <lineage>
        <taxon>Eukaryota</taxon>
        <taxon>Viridiplantae</taxon>
        <taxon>Streptophyta</taxon>
        <taxon>Embryophyta</taxon>
        <taxon>Tracheophyta</taxon>
        <taxon>Spermatophyta</taxon>
        <taxon>Magnoliopsida</taxon>
        <taxon>eudicotyledons</taxon>
        <taxon>Gunneridae</taxon>
        <taxon>Pentapetalae</taxon>
        <taxon>rosids</taxon>
        <taxon>fabids</taxon>
        <taxon>Fabales</taxon>
        <taxon>Fabaceae</taxon>
        <taxon>Papilionoideae</taxon>
        <taxon>50 kb inversion clade</taxon>
        <taxon>dalbergioids sensu lato</taxon>
        <taxon>Dalbergieae</taxon>
        <taxon>Pterocarpus clade</taxon>
        <taxon>Stylosanthes</taxon>
    </lineage>
</organism>
<sequence>MEDGEWNSQALRSCIAEETVLKILATPAPRPSDPPDTLAWKHTSDGRFSVKSAYKFLSHDLPSSEGLSHYQQINVSWTPPLRNWVKVNTDGAYKATSAKRDVEIFSETVKGSVEKSGLTVLAIVEFISLAGKNGKSISVSFYEVDHQDHAVDLLNPGQPPIL</sequence>
<evidence type="ECO:0000313" key="1">
    <source>
        <dbReference type="EMBL" id="MED6184069.1"/>
    </source>
</evidence>
<accession>A0ABU6WE15</accession>
<name>A0ABU6WE15_9FABA</name>
<dbReference type="EMBL" id="JASCZI010181500">
    <property type="protein sequence ID" value="MED6184069.1"/>
    <property type="molecule type" value="Genomic_DNA"/>
</dbReference>
<reference evidence="1 2" key="1">
    <citation type="journal article" date="2023" name="Plants (Basel)">
        <title>Bridging the Gap: Combining Genomics and Transcriptomics Approaches to Understand Stylosanthes scabra, an Orphan Legume from the Brazilian Caatinga.</title>
        <authorList>
            <person name="Ferreira-Neto J.R.C."/>
            <person name="da Silva M.D."/>
            <person name="Binneck E."/>
            <person name="de Melo N.F."/>
            <person name="da Silva R.H."/>
            <person name="de Melo A.L.T.M."/>
            <person name="Pandolfi V."/>
            <person name="Bustamante F.O."/>
            <person name="Brasileiro-Vidal A.C."/>
            <person name="Benko-Iseppon A.M."/>
        </authorList>
    </citation>
    <scope>NUCLEOTIDE SEQUENCE [LARGE SCALE GENOMIC DNA]</scope>
    <source>
        <tissue evidence="1">Leaves</tissue>
    </source>
</reference>
<comment type="caution">
    <text evidence="1">The sequence shown here is derived from an EMBL/GenBank/DDBJ whole genome shotgun (WGS) entry which is preliminary data.</text>
</comment>